<dbReference type="InterPro" id="IPR007858">
    <property type="entry name" value="Dpy-30_motif"/>
</dbReference>
<dbReference type="CDD" id="cd22970">
    <property type="entry name" value="DD_NDKH5-like"/>
    <property type="match status" value="1"/>
</dbReference>
<dbReference type="Proteomes" id="UP001558652">
    <property type="component" value="Unassembled WGS sequence"/>
</dbReference>
<dbReference type="SUPFAM" id="SSF54919">
    <property type="entry name" value="Nucleoside diphosphate kinase, NDK"/>
    <property type="match status" value="1"/>
</dbReference>
<name>A0ABD0Y4M5_9HEMI</name>
<dbReference type="Pfam" id="PF05186">
    <property type="entry name" value="Dpy-30"/>
    <property type="match status" value="1"/>
</dbReference>
<proteinExistence type="inferred from homology"/>
<organism evidence="4 5">
    <name type="scientific">Ranatra chinensis</name>
    <dbReference type="NCBI Taxonomy" id="642074"/>
    <lineage>
        <taxon>Eukaryota</taxon>
        <taxon>Metazoa</taxon>
        <taxon>Ecdysozoa</taxon>
        <taxon>Arthropoda</taxon>
        <taxon>Hexapoda</taxon>
        <taxon>Insecta</taxon>
        <taxon>Pterygota</taxon>
        <taxon>Neoptera</taxon>
        <taxon>Paraneoptera</taxon>
        <taxon>Hemiptera</taxon>
        <taxon>Heteroptera</taxon>
        <taxon>Panheteroptera</taxon>
        <taxon>Nepomorpha</taxon>
        <taxon>Nepidae</taxon>
        <taxon>Ranatrinae</taxon>
        <taxon>Ranatra</taxon>
    </lineage>
</organism>
<dbReference type="Pfam" id="PF00334">
    <property type="entry name" value="NDK"/>
    <property type="match status" value="1"/>
</dbReference>
<protein>
    <recommendedName>
        <fullName evidence="3">Nucleoside diphosphate kinase-like domain-containing protein</fullName>
    </recommendedName>
</protein>
<dbReference type="Gene3D" id="1.20.890.10">
    <property type="entry name" value="cAMP-dependent protein kinase regulatory subunit, dimerization-anchoring domain"/>
    <property type="match status" value="1"/>
</dbReference>
<evidence type="ECO:0000313" key="5">
    <source>
        <dbReference type="Proteomes" id="UP001558652"/>
    </source>
</evidence>
<dbReference type="EMBL" id="JBFDAA010000014">
    <property type="protein sequence ID" value="KAL1122358.1"/>
    <property type="molecule type" value="Genomic_DNA"/>
</dbReference>
<dbReference type="InterPro" id="IPR036850">
    <property type="entry name" value="NDK-like_dom_sf"/>
</dbReference>
<dbReference type="SMART" id="SM00562">
    <property type="entry name" value="NDK"/>
    <property type="match status" value="1"/>
</dbReference>
<evidence type="ECO:0000313" key="4">
    <source>
        <dbReference type="EMBL" id="KAL1122358.1"/>
    </source>
</evidence>
<comment type="caution">
    <text evidence="4">The sequence shown here is derived from an EMBL/GenBank/DDBJ whole genome shotgun (WGS) entry which is preliminary data.</text>
</comment>
<evidence type="ECO:0000256" key="2">
    <source>
        <dbReference type="PROSITE-ProRule" id="PRU00706"/>
    </source>
</evidence>
<keyword evidence="5" id="KW-1185">Reference proteome</keyword>
<reference evidence="4 5" key="1">
    <citation type="submission" date="2024-07" db="EMBL/GenBank/DDBJ databases">
        <title>Chromosome-level genome assembly of the water stick insect Ranatra chinensis (Heteroptera: Nepidae).</title>
        <authorList>
            <person name="Liu X."/>
        </authorList>
    </citation>
    <scope>NUCLEOTIDE SEQUENCE [LARGE SCALE GENOMIC DNA]</scope>
    <source>
        <strain evidence="4">Cailab_2021Rc</strain>
        <tissue evidence="4">Muscle</tissue>
    </source>
</reference>
<dbReference type="PROSITE" id="PS51374">
    <property type="entry name" value="NDPK_LIKE"/>
    <property type="match status" value="1"/>
</dbReference>
<dbReference type="PANTHER" id="PTHR46161">
    <property type="entry name" value="NUCLEOSIDE DIPHOSPHATE KINASE"/>
    <property type="match status" value="1"/>
</dbReference>
<dbReference type="Gene3D" id="3.30.70.141">
    <property type="entry name" value="Nucleoside diphosphate kinase-like domain"/>
    <property type="match status" value="1"/>
</dbReference>
<evidence type="ECO:0000256" key="1">
    <source>
        <dbReference type="ARBA" id="ARBA00008142"/>
    </source>
</evidence>
<gene>
    <name evidence="4" type="ORF">AAG570_003763</name>
</gene>
<dbReference type="PANTHER" id="PTHR46161:SF1">
    <property type="entry name" value="NUCLEOSIDE DIPHOSPHATE KINASE HOMOLOG 5"/>
    <property type="match status" value="1"/>
</dbReference>
<comment type="similarity">
    <text evidence="1 2">Belongs to the NDK family.</text>
</comment>
<sequence>MKYNNEIVQKIKENGFGIIRKRQVILSPEEVSEFYKEHYGKPWFPQFVIKMSNKPMLALCISKCNAVDDFKTLIGPPKVSDARKLYPLSLRAIYGLKGDKSTNAIHGSKTLAKAEEELHFFFARMITKPIRAESLNLNFLKEQVNSVILEGLSEVCRIKPEDPVIWFANWLLENNPKKPKMPPEISHCPYTLDELLPN</sequence>
<dbReference type="InterPro" id="IPR034907">
    <property type="entry name" value="NDK-like_dom"/>
</dbReference>
<feature type="domain" description="Nucleoside diphosphate kinase-like" evidence="3">
    <location>
        <begin position="1"/>
        <end position="129"/>
    </location>
</feature>
<accession>A0ABD0Y4M5</accession>
<evidence type="ECO:0000259" key="3">
    <source>
        <dbReference type="SMART" id="SM00562"/>
    </source>
</evidence>
<comment type="caution">
    <text evidence="2">Lacks conserved residue(s) required for the propagation of feature annotation.</text>
</comment>
<dbReference type="AlphaFoldDB" id="A0ABD0Y4M5"/>